<dbReference type="InterPro" id="IPR026960">
    <property type="entry name" value="RVT-Znf"/>
</dbReference>
<proteinExistence type="predicted"/>
<reference evidence="2" key="1">
    <citation type="submission" date="2018-02" db="EMBL/GenBank/DDBJ databases">
        <authorList>
            <person name="Cohen D.B."/>
            <person name="Kent A.D."/>
        </authorList>
    </citation>
    <scope>NUCLEOTIDE SEQUENCE</scope>
</reference>
<evidence type="ECO:0000259" key="1">
    <source>
        <dbReference type="Pfam" id="PF13966"/>
    </source>
</evidence>
<organism evidence="2">
    <name type="scientific">Fagus sylvatica</name>
    <name type="common">Beechnut</name>
    <dbReference type="NCBI Taxonomy" id="28930"/>
    <lineage>
        <taxon>Eukaryota</taxon>
        <taxon>Viridiplantae</taxon>
        <taxon>Streptophyta</taxon>
        <taxon>Embryophyta</taxon>
        <taxon>Tracheophyta</taxon>
        <taxon>Spermatophyta</taxon>
        <taxon>Magnoliopsida</taxon>
        <taxon>eudicotyledons</taxon>
        <taxon>Gunneridae</taxon>
        <taxon>Pentapetalae</taxon>
        <taxon>rosids</taxon>
        <taxon>fabids</taxon>
        <taxon>Fagales</taxon>
        <taxon>Fagaceae</taxon>
        <taxon>Fagus</taxon>
    </lineage>
</organism>
<dbReference type="PANTHER" id="PTHR36617">
    <property type="entry name" value="PROTEIN, PUTATIVE-RELATED"/>
    <property type="match status" value="1"/>
</dbReference>
<accession>A0A2N9HXY2</accession>
<protein>
    <recommendedName>
        <fullName evidence="1">Reverse transcriptase zinc-binding domain-containing protein</fullName>
    </recommendedName>
</protein>
<dbReference type="AlphaFoldDB" id="A0A2N9HXY2"/>
<dbReference type="PANTHER" id="PTHR36617:SF16">
    <property type="entry name" value="OS04G0516500 PROTEIN"/>
    <property type="match status" value="1"/>
</dbReference>
<name>A0A2N9HXY2_FAGSY</name>
<evidence type="ECO:0000313" key="2">
    <source>
        <dbReference type="EMBL" id="SPD16978.1"/>
    </source>
</evidence>
<dbReference type="Pfam" id="PF13966">
    <property type="entry name" value="zf-RVT"/>
    <property type="match status" value="1"/>
</dbReference>
<feature type="domain" description="Reverse transcriptase zinc-binding" evidence="1">
    <location>
        <begin position="197"/>
        <end position="281"/>
    </location>
</feature>
<dbReference type="EMBL" id="OIVN01004369">
    <property type="protein sequence ID" value="SPD16978.1"/>
    <property type="molecule type" value="Genomic_DNA"/>
</dbReference>
<gene>
    <name evidence="2" type="ORF">FSB_LOCUS44860</name>
</gene>
<sequence>MGEEHKLHQVAWDRVCSPVQQGGLGVRHLISFNLALLGKWLWRFGLEETHLWRHVVVAKYGVGRGGWFSNTTRGTHGCSLWKHIRMGWEVFSSHISFEVGLGTWVYLWHDKWCADCPLKELFPGLFGCSLNQDNTIASVLVCQGIGQSQVWNLTFGRDFNDWELDQVVAFFSLLHSHTSRDEVVDKLVWNPNWRGSFDSRSFYHVLHVPPKVCFPWKSIWRVKAPPRVAFFIWSAAWGRILTCDNLKKRGFVLAGWCCMYRNADETVDHLLLHCCVARHLWSFVFHFVGVDWVLPS</sequence>